<organism evidence="2 3">
    <name type="scientific">Colletotrichum zoysiae</name>
    <dbReference type="NCBI Taxonomy" id="1216348"/>
    <lineage>
        <taxon>Eukaryota</taxon>
        <taxon>Fungi</taxon>
        <taxon>Dikarya</taxon>
        <taxon>Ascomycota</taxon>
        <taxon>Pezizomycotina</taxon>
        <taxon>Sordariomycetes</taxon>
        <taxon>Hypocreomycetidae</taxon>
        <taxon>Glomerellales</taxon>
        <taxon>Glomerellaceae</taxon>
        <taxon>Colletotrichum</taxon>
        <taxon>Colletotrichum graminicola species complex</taxon>
    </lineage>
</organism>
<evidence type="ECO:0000313" key="2">
    <source>
        <dbReference type="EMBL" id="KAK2026159.1"/>
    </source>
</evidence>
<evidence type="ECO:0000256" key="1">
    <source>
        <dbReference type="SAM" id="MobiDB-lite"/>
    </source>
</evidence>
<keyword evidence="3" id="KW-1185">Reference proteome</keyword>
<sequence length="108" mass="11898">MCQLCPIPACPSRYNSRGEIEESEAKKEEEEEEEERYRPPSPPAAQWRKTIVQPAPSHDGAPTFAAYQVPASTPEIEAELATARKTCKISTSVTIVTVHAVDASNVTW</sequence>
<feature type="compositionally biased region" description="Basic and acidic residues" evidence="1">
    <location>
        <begin position="16"/>
        <end position="28"/>
    </location>
</feature>
<proteinExistence type="predicted"/>
<dbReference type="EMBL" id="MU842920">
    <property type="protein sequence ID" value="KAK2026159.1"/>
    <property type="molecule type" value="Genomic_DNA"/>
</dbReference>
<reference evidence="2" key="1">
    <citation type="submission" date="2021-06" db="EMBL/GenBank/DDBJ databases">
        <title>Comparative genomics, transcriptomics and evolutionary studies reveal genomic signatures of adaptation to plant cell wall in hemibiotrophic fungi.</title>
        <authorList>
            <consortium name="DOE Joint Genome Institute"/>
            <person name="Baroncelli R."/>
            <person name="Diaz J.F."/>
            <person name="Benocci T."/>
            <person name="Peng M."/>
            <person name="Battaglia E."/>
            <person name="Haridas S."/>
            <person name="Andreopoulos W."/>
            <person name="Labutti K."/>
            <person name="Pangilinan J."/>
            <person name="Floch G.L."/>
            <person name="Makela M.R."/>
            <person name="Henrissat B."/>
            <person name="Grigoriev I.V."/>
            <person name="Crouch J.A."/>
            <person name="De Vries R.P."/>
            <person name="Sukno S.A."/>
            <person name="Thon M.R."/>
        </authorList>
    </citation>
    <scope>NUCLEOTIDE SEQUENCE</scope>
    <source>
        <strain evidence="2">MAFF235873</strain>
    </source>
</reference>
<name>A0AAD9LZ00_9PEZI</name>
<gene>
    <name evidence="2" type="ORF">LX32DRAFT_642081</name>
</gene>
<evidence type="ECO:0000313" key="3">
    <source>
        <dbReference type="Proteomes" id="UP001232148"/>
    </source>
</evidence>
<accession>A0AAD9LZ00</accession>
<protein>
    <submittedName>
        <fullName evidence="2">Uncharacterized protein</fullName>
    </submittedName>
</protein>
<dbReference type="Proteomes" id="UP001232148">
    <property type="component" value="Unassembled WGS sequence"/>
</dbReference>
<comment type="caution">
    <text evidence="2">The sequence shown here is derived from an EMBL/GenBank/DDBJ whole genome shotgun (WGS) entry which is preliminary data.</text>
</comment>
<dbReference type="AlphaFoldDB" id="A0AAD9LZ00"/>
<feature type="region of interest" description="Disordered" evidence="1">
    <location>
        <begin position="12"/>
        <end position="46"/>
    </location>
</feature>